<reference evidence="4" key="1">
    <citation type="submission" date="2022-01" db="EMBL/GenBank/DDBJ databases">
        <title>Genome Sequence Resource for Two Populations of Ditylenchus destructor, the Migratory Endoparasitic Phytonematode.</title>
        <authorList>
            <person name="Zhang H."/>
            <person name="Lin R."/>
            <person name="Xie B."/>
        </authorList>
    </citation>
    <scope>NUCLEOTIDE SEQUENCE</scope>
    <source>
        <strain evidence="4">BazhouSP</strain>
    </source>
</reference>
<evidence type="ECO:0000256" key="3">
    <source>
        <dbReference type="SAM" id="MobiDB-lite"/>
    </source>
</evidence>
<organism evidence="4 5">
    <name type="scientific">Ditylenchus destructor</name>
    <dbReference type="NCBI Taxonomy" id="166010"/>
    <lineage>
        <taxon>Eukaryota</taxon>
        <taxon>Metazoa</taxon>
        <taxon>Ecdysozoa</taxon>
        <taxon>Nematoda</taxon>
        <taxon>Chromadorea</taxon>
        <taxon>Rhabditida</taxon>
        <taxon>Tylenchina</taxon>
        <taxon>Tylenchomorpha</taxon>
        <taxon>Sphaerularioidea</taxon>
        <taxon>Anguinidae</taxon>
        <taxon>Anguininae</taxon>
        <taxon>Ditylenchus</taxon>
    </lineage>
</organism>
<feature type="region of interest" description="Disordered" evidence="3">
    <location>
        <begin position="1"/>
        <end position="37"/>
    </location>
</feature>
<dbReference type="PANTHER" id="PTHR46292:SF1">
    <property type="entry name" value="COILED-COIL DOMAIN-CONTAINING PROTEIN 102A"/>
    <property type="match status" value="1"/>
</dbReference>
<dbReference type="EMBL" id="JAKKPZ010000001">
    <property type="protein sequence ID" value="KAI1728850.1"/>
    <property type="molecule type" value="Genomic_DNA"/>
</dbReference>
<evidence type="ECO:0000256" key="1">
    <source>
        <dbReference type="ARBA" id="ARBA00023054"/>
    </source>
</evidence>
<evidence type="ECO:0000313" key="5">
    <source>
        <dbReference type="Proteomes" id="UP001201812"/>
    </source>
</evidence>
<feature type="compositionally biased region" description="Polar residues" evidence="3">
    <location>
        <begin position="1"/>
        <end position="15"/>
    </location>
</feature>
<feature type="compositionally biased region" description="Basic and acidic residues" evidence="3">
    <location>
        <begin position="56"/>
        <end position="65"/>
    </location>
</feature>
<dbReference type="PANTHER" id="PTHR46292">
    <property type="entry name" value="COILED-COIL DOMAIN-CONTAINING PROTEIN 102A"/>
    <property type="match status" value="1"/>
</dbReference>
<gene>
    <name evidence="4" type="ORF">DdX_01054</name>
</gene>
<dbReference type="Proteomes" id="UP001201812">
    <property type="component" value="Unassembled WGS sequence"/>
</dbReference>
<evidence type="ECO:0000256" key="2">
    <source>
        <dbReference type="SAM" id="Coils"/>
    </source>
</evidence>
<comment type="caution">
    <text evidence="4">The sequence shown here is derived from an EMBL/GenBank/DDBJ whole genome shotgun (WGS) entry which is preliminary data.</text>
</comment>
<dbReference type="AlphaFoldDB" id="A0AAD4NHJ1"/>
<name>A0AAD4NHJ1_9BILA</name>
<feature type="compositionally biased region" description="Acidic residues" evidence="3">
    <location>
        <begin position="22"/>
        <end position="31"/>
    </location>
</feature>
<feature type="compositionally biased region" description="Low complexity" evidence="3">
    <location>
        <begin position="66"/>
        <end position="77"/>
    </location>
</feature>
<keyword evidence="5" id="KW-1185">Reference proteome</keyword>
<evidence type="ECO:0000313" key="4">
    <source>
        <dbReference type="EMBL" id="KAI1728850.1"/>
    </source>
</evidence>
<sequence length="338" mass="38427">MPGPSSLHTPTGSTRLQRRFDEVDEDDEEEQNSPITNNLLVNIPAEIASQLNRYHTEPHARHLSSDNRSSLSSGSRGFLTPGESENLFARAVSRSQNIDWDLCEIVRIQELNETRQRAAQMENTMRWWSQCTAAWRDKWNNVRNERNRAREDANRLRLTLQETREEIERLHLAKEKSESEARILARQCRRQLLNPSGSSNQAQHAEGNAIKTQVNQIHADATTQTENVFPDEQATLLGQSQISTTLNTNIKSVVKNKGEKLSSFDDHTNAMEIPEKPESAMTNPPKPEDVHRQTAFNENATPGQANLSIALKNQQKTEISYSNSSFPRIAVRRRNTLN</sequence>
<protein>
    <submittedName>
        <fullName evidence="4">Coiled-coil domain-containing protein</fullName>
    </submittedName>
</protein>
<accession>A0AAD4NHJ1</accession>
<feature type="coiled-coil region" evidence="2">
    <location>
        <begin position="146"/>
        <end position="180"/>
    </location>
</feature>
<feature type="region of interest" description="Disordered" evidence="3">
    <location>
        <begin position="56"/>
        <end position="78"/>
    </location>
</feature>
<proteinExistence type="predicted"/>
<keyword evidence="1 2" id="KW-0175">Coiled coil</keyword>